<dbReference type="RefSeq" id="WP_013197593.1">
    <property type="nucleotide sequence ID" value="NC_014259.1"/>
</dbReference>
<gene>
    <name evidence="1" type="ordered locus">AOLE_07880</name>
</gene>
<protein>
    <submittedName>
        <fullName evidence="1">Uncharacterized protein</fullName>
    </submittedName>
</protein>
<proteinExistence type="predicted"/>
<dbReference type="KEGG" id="acd:AOLE_07880"/>
<dbReference type="GeneID" id="9382000"/>
<accession>A0AAN0UCX3</accession>
<dbReference type="AlphaFoldDB" id="A0AAN0UCX3"/>
<reference evidence="1 2" key="1">
    <citation type="journal article" date="2010" name="J. Bacteriol.">
        <title>Complete genome sequence of the diesel-degrading Acinetobacter sp. strain DR1.</title>
        <authorList>
            <person name="Jung J."/>
            <person name="Baek J.H."/>
            <person name="Park W."/>
        </authorList>
    </citation>
    <scope>NUCLEOTIDE SEQUENCE [LARGE SCALE GENOMIC DNA]</scope>
    <source>
        <strain evidence="2">JCM 16667 / KCTC 23045 / DR1</strain>
    </source>
</reference>
<dbReference type="EMBL" id="CP002080">
    <property type="protein sequence ID" value="ADI90467.1"/>
    <property type="molecule type" value="Genomic_DNA"/>
</dbReference>
<name>A0AAN0UCX3_ACISD</name>
<sequence>MGNFIVLNDKGNVVVDDETKNIGTVGTTVITTLPDPGGALPMIITFGGGGPSWYPTTMRDTRTIGIDKLDDGLTPMTIMMPNDGGFGAGAGTFGVNSGTLYQLRQDYPVSSGYLDVFNETGDLIWSAASAGKVPRVTQVLHFTHDELASNGGEGIEVDIGIGSGFLVDNIIGSLDINPGPTGTTARWFAMYWGYNQGKLKLAFKWRHDGSPEPGMVKALKLYGFNLFVFRFAG</sequence>
<evidence type="ECO:0000313" key="2">
    <source>
        <dbReference type="Proteomes" id="UP000000392"/>
    </source>
</evidence>
<dbReference type="Proteomes" id="UP000000392">
    <property type="component" value="Chromosome"/>
</dbReference>
<organism evidence="1 2">
    <name type="scientific">Acinetobacter oleivorans (strain JCM 16667 / KCTC 23045 / DR1)</name>
    <dbReference type="NCBI Taxonomy" id="436717"/>
    <lineage>
        <taxon>Bacteria</taxon>
        <taxon>Pseudomonadati</taxon>
        <taxon>Pseudomonadota</taxon>
        <taxon>Gammaproteobacteria</taxon>
        <taxon>Moraxellales</taxon>
        <taxon>Moraxellaceae</taxon>
        <taxon>Acinetobacter</taxon>
    </lineage>
</organism>
<evidence type="ECO:0000313" key="1">
    <source>
        <dbReference type="EMBL" id="ADI90467.1"/>
    </source>
</evidence>